<dbReference type="Proteomes" id="UP001149090">
    <property type="component" value="Unassembled WGS sequence"/>
</dbReference>
<evidence type="ECO:0000256" key="2">
    <source>
        <dbReference type="ARBA" id="ARBA00022670"/>
    </source>
</evidence>
<dbReference type="EC" id="3.4.24.-" evidence="6"/>
<dbReference type="PANTHER" id="PTHR21711">
    <property type="entry name" value="MITOCHONDRIAL INNER MEMBRANE PROTEASE"/>
    <property type="match status" value="1"/>
</dbReference>
<evidence type="ECO:0000256" key="1">
    <source>
        <dbReference type="ARBA" id="ARBA00009915"/>
    </source>
</evidence>
<evidence type="ECO:0000313" key="8">
    <source>
        <dbReference type="Proteomes" id="UP001149090"/>
    </source>
</evidence>
<comment type="similarity">
    <text evidence="1 6">Belongs to the peptidase M76 family.</text>
</comment>
<accession>A0A9Q0L808</accession>
<dbReference type="PANTHER" id="PTHR21711:SF0">
    <property type="entry name" value="MITOCHONDRIAL INNER MEMBRANE PROTEASE ATP23 HOMOLOG"/>
    <property type="match status" value="1"/>
</dbReference>
<dbReference type="GO" id="GO:0034982">
    <property type="term" value="P:mitochondrial protein processing"/>
    <property type="evidence" value="ECO:0007669"/>
    <property type="project" value="TreeGrafter"/>
</dbReference>
<evidence type="ECO:0000256" key="4">
    <source>
        <dbReference type="ARBA" id="ARBA00022801"/>
    </source>
</evidence>
<keyword evidence="5 6" id="KW-0482">Metalloprotease</keyword>
<dbReference type="InterPro" id="IPR019165">
    <property type="entry name" value="Peptidase_M76_ATP23"/>
</dbReference>
<dbReference type="GO" id="GO:0046872">
    <property type="term" value="F:metal ion binding"/>
    <property type="evidence" value="ECO:0007669"/>
    <property type="project" value="UniProtKB-KW"/>
</dbReference>
<organism evidence="7 8">
    <name type="scientific">Anaeramoeba ignava</name>
    <name type="common">Anaerobic marine amoeba</name>
    <dbReference type="NCBI Taxonomy" id="1746090"/>
    <lineage>
        <taxon>Eukaryota</taxon>
        <taxon>Metamonada</taxon>
        <taxon>Anaeramoebidae</taxon>
        <taxon>Anaeramoeba</taxon>
    </lineage>
</organism>
<name>A0A9Q0L808_ANAIG</name>
<protein>
    <recommendedName>
        <fullName evidence="6">Mitochondrial inner membrane protease ATP23</fullName>
        <ecNumber evidence="6">3.4.24.-</ecNumber>
    </recommendedName>
</protein>
<keyword evidence="4 6" id="KW-0378">Hydrolase</keyword>
<dbReference type="GO" id="GO:0005739">
    <property type="term" value="C:mitochondrion"/>
    <property type="evidence" value="ECO:0007669"/>
    <property type="project" value="GOC"/>
</dbReference>
<keyword evidence="2 6" id="KW-0645">Protease</keyword>
<keyword evidence="3 6" id="KW-0479">Metal-binding</keyword>
<evidence type="ECO:0000256" key="6">
    <source>
        <dbReference type="RuleBase" id="RU364057"/>
    </source>
</evidence>
<evidence type="ECO:0000256" key="3">
    <source>
        <dbReference type="ARBA" id="ARBA00022723"/>
    </source>
</evidence>
<dbReference type="OMA" id="ECEHAIF"/>
<dbReference type="GO" id="GO:0033615">
    <property type="term" value="P:mitochondrial proton-transporting ATP synthase complex assembly"/>
    <property type="evidence" value="ECO:0007669"/>
    <property type="project" value="TreeGrafter"/>
</dbReference>
<keyword evidence="8" id="KW-1185">Reference proteome</keyword>
<dbReference type="Pfam" id="PF09768">
    <property type="entry name" value="Peptidase_M76"/>
    <property type="match status" value="1"/>
</dbReference>
<comment type="caution">
    <text evidence="7">The sequence shown here is derived from an EMBL/GenBank/DDBJ whole genome shotgun (WGS) entry which is preliminary data.</text>
</comment>
<gene>
    <name evidence="7" type="ORF">M0811_12628</name>
</gene>
<dbReference type="EMBL" id="JAPDFW010000121">
    <property type="protein sequence ID" value="KAJ5068042.1"/>
    <property type="molecule type" value="Genomic_DNA"/>
</dbReference>
<evidence type="ECO:0000313" key="7">
    <source>
        <dbReference type="EMBL" id="KAJ5068042.1"/>
    </source>
</evidence>
<dbReference type="GO" id="GO:0004222">
    <property type="term" value="F:metalloendopeptidase activity"/>
    <property type="evidence" value="ECO:0007669"/>
    <property type="project" value="InterPro"/>
</dbReference>
<dbReference type="OrthoDB" id="285308at2759"/>
<reference evidence="7" key="1">
    <citation type="submission" date="2022-10" db="EMBL/GenBank/DDBJ databases">
        <title>Novel sulphate-reducing endosymbionts in the free-living metamonad Anaeramoeba.</title>
        <authorList>
            <person name="Jerlstrom-Hultqvist J."/>
            <person name="Cepicka I."/>
            <person name="Gallot-Lavallee L."/>
            <person name="Salas-Leiva D."/>
            <person name="Curtis B.A."/>
            <person name="Zahonova K."/>
            <person name="Pipaliya S."/>
            <person name="Dacks J."/>
            <person name="Roger A.J."/>
        </authorList>
    </citation>
    <scope>NUCLEOTIDE SEQUENCE</scope>
    <source>
        <strain evidence="7">BMAN</strain>
    </source>
</reference>
<sequence length="194" mass="22892">MFSFFFGQEEINDKLSVKKCEEQVEKCVIHNKWIQKAIQFLTECSNKIEDISSESKKIINCKFCEPSLFPHSRAYYRIDEKKIYLCANRLSINDVFVVLKHELTHFIDDKLGFDFLVPEIVACSEIRAAKNAECEHAIFKKKCTKKFAYDSIKFKYPNQSHEIIERIFDKCYNSKIFLKDNISFLSSFGFNNFK</sequence>
<proteinExistence type="inferred from homology"/>
<evidence type="ECO:0000256" key="5">
    <source>
        <dbReference type="ARBA" id="ARBA00023049"/>
    </source>
</evidence>
<dbReference type="AlphaFoldDB" id="A0A9Q0L808"/>